<dbReference type="EMBL" id="CAFBMH010000009">
    <property type="protein sequence ID" value="CAB4893379.1"/>
    <property type="molecule type" value="Genomic_DNA"/>
</dbReference>
<name>A0A6J7AQD3_9ZZZZ</name>
<organism evidence="3">
    <name type="scientific">freshwater metagenome</name>
    <dbReference type="NCBI Taxonomy" id="449393"/>
    <lineage>
        <taxon>unclassified sequences</taxon>
        <taxon>metagenomes</taxon>
        <taxon>ecological metagenomes</taxon>
    </lineage>
</organism>
<dbReference type="EMBL" id="CAFABA010000110">
    <property type="protein sequence ID" value="CAB4835027.1"/>
    <property type="molecule type" value="Genomic_DNA"/>
</dbReference>
<evidence type="ECO:0000313" key="5">
    <source>
        <dbReference type="EMBL" id="CAB4980975.1"/>
    </source>
</evidence>
<evidence type="ECO:0000256" key="1">
    <source>
        <dbReference type="SAM" id="MobiDB-lite"/>
    </source>
</evidence>
<dbReference type="EMBL" id="CAFBOS010000013">
    <property type="protein sequence ID" value="CAB4980975.1"/>
    <property type="molecule type" value="Genomic_DNA"/>
</dbReference>
<feature type="region of interest" description="Disordered" evidence="1">
    <location>
        <begin position="1"/>
        <end position="42"/>
    </location>
</feature>
<evidence type="ECO:0000313" key="3">
    <source>
        <dbReference type="EMBL" id="CAB4835027.1"/>
    </source>
</evidence>
<feature type="compositionally biased region" description="Basic and acidic residues" evidence="1">
    <location>
        <begin position="1"/>
        <end position="28"/>
    </location>
</feature>
<dbReference type="EMBL" id="CAEZYR010000002">
    <property type="protein sequence ID" value="CAB4725243.1"/>
    <property type="molecule type" value="Genomic_DNA"/>
</dbReference>
<sequence>MAAKERQTTEAKKPGRTLKEKRAAKDVKQAAQKQARKGWDSK</sequence>
<dbReference type="AlphaFoldDB" id="A0A6J7AQD3"/>
<evidence type="ECO:0000313" key="2">
    <source>
        <dbReference type="EMBL" id="CAB4725243.1"/>
    </source>
</evidence>
<proteinExistence type="predicted"/>
<gene>
    <name evidence="2" type="ORF">UFOPK2754_00090</name>
    <name evidence="3" type="ORF">UFOPK3139_02278</name>
    <name evidence="4" type="ORF">UFOPK3543_00430</name>
    <name evidence="5" type="ORF">UFOPK3967_00356</name>
</gene>
<accession>A0A6J7AQD3</accession>
<reference evidence="3" key="1">
    <citation type="submission" date="2020-05" db="EMBL/GenBank/DDBJ databases">
        <authorList>
            <person name="Chiriac C."/>
            <person name="Salcher M."/>
            <person name="Ghai R."/>
            <person name="Kavagutti S V."/>
        </authorList>
    </citation>
    <scope>NUCLEOTIDE SEQUENCE</scope>
</reference>
<protein>
    <submittedName>
        <fullName evidence="3">Unannotated protein</fullName>
    </submittedName>
</protein>
<evidence type="ECO:0000313" key="4">
    <source>
        <dbReference type="EMBL" id="CAB4893379.1"/>
    </source>
</evidence>